<keyword evidence="2" id="KW-1185">Reference proteome</keyword>
<proteinExistence type="predicted"/>
<dbReference type="EMBL" id="JAGRRH010000016">
    <property type="protein sequence ID" value="KAG7355062.1"/>
    <property type="molecule type" value="Genomic_DNA"/>
</dbReference>
<dbReference type="OrthoDB" id="204216at2759"/>
<evidence type="ECO:0000313" key="2">
    <source>
        <dbReference type="Proteomes" id="UP000693970"/>
    </source>
</evidence>
<dbReference type="AlphaFoldDB" id="A0A9K3PPP2"/>
<protein>
    <submittedName>
        <fullName evidence="1">Uncharacterized protein</fullName>
    </submittedName>
</protein>
<organism evidence="1 2">
    <name type="scientific">Nitzschia inconspicua</name>
    <dbReference type="NCBI Taxonomy" id="303405"/>
    <lineage>
        <taxon>Eukaryota</taxon>
        <taxon>Sar</taxon>
        <taxon>Stramenopiles</taxon>
        <taxon>Ochrophyta</taxon>
        <taxon>Bacillariophyta</taxon>
        <taxon>Bacillariophyceae</taxon>
        <taxon>Bacillariophycidae</taxon>
        <taxon>Bacillariales</taxon>
        <taxon>Bacillariaceae</taxon>
        <taxon>Nitzschia</taxon>
    </lineage>
</organism>
<reference evidence="1" key="1">
    <citation type="journal article" date="2021" name="Sci. Rep.">
        <title>Diploid genomic architecture of Nitzschia inconspicua, an elite biomass production diatom.</title>
        <authorList>
            <person name="Oliver A."/>
            <person name="Podell S."/>
            <person name="Pinowska A."/>
            <person name="Traller J.C."/>
            <person name="Smith S.R."/>
            <person name="McClure R."/>
            <person name="Beliaev A."/>
            <person name="Bohutskyi P."/>
            <person name="Hill E.A."/>
            <person name="Rabines A."/>
            <person name="Zheng H."/>
            <person name="Allen L.Z."/>
            <person name="Kuo A."/>
            <person name="Grigoriev I.V."/>
            <person name="Allen A.E."/>
            <person name="Hazlebeck D."/>
            <person name="Allen E.E."/>
        </authorList>
    </citation>
    <scope>NUCLEOTIDE SEQUENCE</scope>
    <source>
        <strain evidence="1">Hildebrandi</strain>
    </source>
</reference>
<gene>
    <name evidence="1" type="ORF">IV203_004418</name>
</gene>
<name>A0A9K3PPP2_9STRA</name>
<reference evidence="1" key="2">
    <citation type="submission" date="2021-04" db="EMBL/GenBank/DDBJ databases">
        <authorList>
            <person name="Podell S."/>
        </authorList>
    </citation>
    <scope>NUCLEOTIDE SEQUENCE</scope>
    <source>
        <strain evidence="1">Hildebrandi</strain>
    </source>
</reference>
<dbReference type="Proteomes" id="UP000693970">
    <property type="component" value="Unassembled WGS sequence"/>
</dbReference>
<sequence>MKVIILQNFQAVFGTVVLLVGLGLVSCLGSREYTFGSFIPFKHDDETANSVETFEVGEKARREYNSHNNVTLQCHCHGSVDELDQRHESLLQNSKDNDIVRIHIDMDTGAASLTLQNETWIHLMGHMQSVVGWNNNLPLHLESTSIINNHIAPEYERFGPYTNVTFVWTSPIASVGQDCTPTADHHVVQTSFLIFQKRQMIIFEQNFQSGWTNPGPRYGTNEQRKLQEHFGVPKIVSGFPIINLTLPKDDLMYMSWGDCMLSNPQWGEWTDVDPNDYTNFFDADQNGQPWILHDSEGRTLVWSNLNDFFVTGFGAKESVPLLDIGLRTTLNSIPPGHKHTSILVTGRGINNTVMDWGDILLQNGEVLKERTHVYDDFTLAMLGYWTDNGAYHYNGATGPDYSNMEEALVAMKNGMKEKGIPIRYIQWDDWWMETLGDIPGILSWIPKKEVFPSGFSDWLGMPLAMYAPEYASANVWSDEYSWKVDKDTAIPLDPNFYQDLFSNGTSIGMKSFEQDFLCYYGIGKTTLTNSDVNSGKAWLGFMDKAAQRAGIKIQLCMPNAYHILQSTVMPSVSNARGTGDNTRDYPSILSMGQNTLLYHALGIFNSRDNTWTSTANIKQAGCGNTNFCYEPNAALDNAVAVLSGGPYGIADGLPFVNKTVIMYSCRSDGLLLRPMWPLASLECTFKNDDAKGSLVWASHDDHAFFRWSYIVGVNLTKEIALTPSRLSNENPRCCCQKMVAWEVTVGRRVEKVFEFSESSPFMLPTSKPLDLPYEVNTPPHTHYNVAPVLPSGMAFLGETDKWATMSFGRIHSLRVDGLVLSMEVHGAPSETATFSYLLDMQFPNEIEEVACSFPSSCSLKDQHGNMYCRTYLTCSNANGCECHESQFDTSHLRKHFQ</sequence>
<accession>A0A9K3PPP2</accession>
<evidence type="ECO:0000313" key="1">
    <source>
        <dbReference type="EMBL" id="KAG7355062.1"/>
    </source>
</evidence>
<comment type="caution">
    <text evidence="1">The sequence shown here is derived from an EMBL/GenBank/DDBJ whole genome shotgun (WGS) entry which is preliminary data.</text>
</comment>
<dbReference type="PROSITE" id="PS51257">
    <property type="entry name" value="PROKAR_LIPOPROTEIN"/>
    <property type="match status" value="1"/>
</dbReference>